<dbReference type="InterPro" id="IPR015655">
    <property type="entry name" value="PP2C"/>
</dbReference>
<protein>
    <recommendedName>
        <fullName evidence="4">protein-serine/threonine phosphatase</fullName>
        <ecNumber evidence="4">3.1.3.16</ecNumber>
    </recommendedName>
</protein>
<organism evidence="8 9">
    <name type="scientific">Thalassiosira pseudonana</name>
    <name type="common">Marine diatom</name>
    <name type="synonym">Cyclotella nana</name>
    <dbReference type="NCBI Taxonomy" id="35128"/>
    <lineage>
        <taxon>Eukaryota</taxon>
        <taxon>Sar</taxon>
        <taxon>Stramenopiles</taxon>
        <taxon>Ochrophyta</taxon>
        <taxon>Bacillariophyta</taxon>
        <taxon>Coscinodiscophyceae</taxon>
        <taxon>Thalassiosirophycidae</taxon>
        <taxon>Thalassiosirales</taxon>
        <taxon>Thalassiosiraceae</taxon>
        <taxon>Thalassiosira</taxon>
    </lineage>
</organism>
<dbReference type="PANTHER" id="PTHR13832:SF565">
    <property type="entry name" value="AT28366P-RELATED"/>
    <property type="match status" value="1"/>
</dbReference>
<dbReference type="SUPFAM" id="SSF81606">
    <property type="entry name" value="PP2C-like"/>
    <property type="match status" value="1"/>
</dbReference>
<dbReference type="STRING" id="35128.B8LCY3"/>
<name>B8LCY3_THAPS</name>
<dbReference type="InterPro" id="IPR001932">
    <property type="entry name" value="PPM-type_phosphatase-like_dom"/>
</dbReference>
<dbReference type="PANTHER" id="PTHR13832">
    <property type="entry name" value="PROTEIN PHOSPHATASE 2C"/>
    <property type="match status" value="1"/>
</dbReference>
<evidence type="ECO:0000259" key="7">
    <source>
        <dbReference type="PROSITE" id="PS51746"/>
    </source>
</evidence>
<reference evidence="8 9" key="2">
    <citation type="journal article" date="2008" name="Nature">
        <title>The Phaeodactylum genome reveals the evolutionary history of diatom genomes.</title>
        <authorList>
            <person name="Bowler C."/>
            <person name="Allen A.E."/>
            <person name="Badger J.H."/>
            <person name="Grimwood J."/>
            <person name="Jabbari K."/>
            <person name="Kuo A."/>
            <person name="Maheswari U."/>
            <person name="Martens C."/>
            <person name="Maumus F."/>
            <person name="Otillar R.P."/>
            <person name="Rayko E."/>
            <person name="Salamov A."/>
            <person name="Vandepoele K."/>
            <person name="Beszteri B."/>
            <person name="Gruber A."/>
            <person name="Heijde M."/>
            <person name="Katinka M."/>
            <person name="Mock T."/>
            <person name="Valentin K."/>
            <person name="Verret F."/>
            <person name="Berges J.A."/>
            <person name="Brownlee C."/>
            <person name="Cadoret J.P."/>
            <person name="Chiovitti A."/>
            <person name="Choi C.J."/>
            <person name="Coesel S."/>
            <person name="De Martino A."/>
            <person name="Detter J.C."/>
            <person name="Durkin C."/>
            <person name="Falciatore A."/>
            <person name="Fournet J."/>
            <person name="Haruta M."/>
            <person name="Huysman M.J."/>
            <person name="Jenkins B.D."/>
            <person name="Jiroutova K."/>
            <person name="Jorgensen R.E."/>
            <person name="Joubert Y."/>
            <person name="Kaplan A."/>
            <person name="Kroger N."/>
            <person name="Kroth P.G."/>
            <person name="La Roche J."/>
            <person name="Lindquist E."/>
            <person name="Lommer M."/>
            <person name="Martin-Jezequel V."/>
            <person name="Lopez P.J."/>
            <person name="Lucas S."/>
            <person name="Mangogna M."/>
            <person name="McGinnis K."/>
            <person name="Medlin L.K."/>
            <person name="Montsant A."/>
            <person name="Oudot-Le Secq M.P."/>
            <person name="Napoli C."/>
            <person name="Obornik M."/>
            <person name="Parker M.S."/>
            <person name="Petit J.L."/>
            <person name="Porcel B.M."/>
            <person name="Poulsen N."/>
            <person name="Robison M."/>
            <person name="Rychlewski L."/>
            <person name="Rynearson T.A."/>
            <person name="Schmutz J."/>
            <person name="Shapiro H."/>
            <person name="Siaut M."/>
            <person name="Stanley M."/>
            <person name="Sussman M.R."/>
            <person name="Taylor A.R."/>
            <person name="Vardi A."/>
            <person name="von Dassow P."/>
            <person name="Vyverman W."/>
            <person name="Willis A."/>
            <person name="Wyrwicz L.S."/>
            <person name="Rokhsar D.S."/>
            <person name="Weissenbach J."/>
            <person name="Armbrust E.V."/>
            <person name="Green B.R."/>
            <person name="Van de Peer Y."/>
            <person name="Grigoriev I.V."/>
        </authorList>
    </citation>
    <scope>NUCLEOTIDE SEQUENCE [LARGE SCALE GENOMIC DNA]</scope>
    <source>
        <strain evidence="8 9">CCMP1335</strain>
    </source>
</reference>
<evidence type="ECO:0000313" key="8">
    <source>
        <dbReference type="EMBL" id="EED86616.1"/>
    </source>
</evidence>
<dbReference type="eggNOG" id="KOG0698">
    <property type="taxonomic scope" value="Eukaryota"/>
</dbReference>
<dbReference type="PaxDb" id="35128-Thaps25446"/>
<evidence type="ECO:0000256" key="5">
    <source>
        <dbReference type="ARBA" id="ARBA00023211"/>
    </source>
</evidence>
<dbReference type="KEGG" id="tps:THAPSDRAFT_25446"/>
<gene>
    <name evidence="8" type="ORF">THAPSDRAFT_25446</name>
</gene>
<reference evidence="8 9" key="1">
    <citation type="journal article" date="2004" name="Science">
        <title>The genome of the diatom Thalassiosira pseudonana: ecology, evolution, and metabolism.</title>
        <authorList>
            <person name="Armbrust E.V."/>
            <person name="Berges J.A."/>
            <person name="Bowler C."/>
            <person name="Green B.R."/>
            <person name="Martinez D."/>
            <person name="Putnam N.H."/>
            <person name="Zhou S."/>
            <person name="Allen A.E."/>
            <person name="Apt K.E."/>
            <person name="Bechner M."/>
            <person name="Brzezinski M.A."/>
            <person name="Chaal B.K."/>
            <person name="Chiovitti A."/>
            <person name="Davis A.K."/>
            <person name="Demarest M.S."/>
            <person name="Detter J.C."/>
            <person name="Glavina T."/>
            <person name="Goodstein D."/>
            <person name="Hadi M.Z."/>
            <person name="Hellsten U."/>
            <person name="Hildebrand M."/>
            <person name="Jenkins B.D."/>
            <person name="Jurka J."/>
            <person name="Kapitonov V.V."/>
            <person name="Kroger N."/>
            <person name="Lau W.W."/>
            <person name="Lane T.W."/>
            <person name="Larimer F.W."/>
            <person name="Lippmeier J.C."/>
            <person name="Lucas S."/>
            <person name="Medina M."/>
            <person name="Montsant A."/>
            <person name="Obornik M."/>
            <person name="Parker M.S."/>
            <person name="Palenik B."/>
            <person name="Pazour G.J."/>
            <person name="Richardson P.M."/>
            <person name="Rynearson T.A."/>
            <person name="Saito M.A."/>
            <person name="Schwartz D.C."/>
            <person name="Thamatrakoln K."/>
            <person name="Valentin K."/>
            <person name="Vardi A."/>
            <person name="Wilkerson F.P."/>
            <person name="Rokhsar D.S."/>
        </authorList>
    </citation>
    <scope>NUCLEOTIDE SEQUENCE [LARGE SCALE GENOMIC DNA]</scope>
    <source>
        <strain evidence="8 9">CCMP1335</strain>
    </source>
</reference>
<dbReference type="RefSeq" id="XP_002296888.1">
    <property type="nucleotide sequence ID" value="XM_002296852.1"/>
</dbReference>
<dbReference type="GeneID" id="7442621"/>
<evidence type="ECO:0000256" key="6">
    <source>
        <dbReference type="SAM" id="Phobius"/>
    </source>
</evidence>
<sequence length="476" mass="52738">MRHRLHIDHCYEDVLQKDPQPRPSRKQTRHHRKHGEEGSMMLFGFGCCFLLICTSVYELVHFVHRPLDRHSPFWEQKGGSGVSGGNLRSGGVQTNETHQLLTSQLKCRQFGCPIYPAEVSELSSTGYSFIASQHHILLTHKSNRKKPAPINQDRAILISPFVADNSLHIPNQRIRPEDNFLLGVFDGHDDKGHIIAQFASEEVPSRIANKLRYLNNIGNAEEVRQAIIQTFIDVDHDAPSKEAKGGGCTASVILRIGSNVYLANTGDSTSYIAVYTPPAKGLEFGGGKNQQERTLQGRIAIHNLNEKHKPHSPQEKSRIEASGGRIHIPEKHPMGSRVVTRSSVHNEDVGLAMSRSIGDWDFSAVGVIPDPVVEVIDLNDLVAQSQANAKLFAVVGSDGLFDSRKVEFVARHLAIKFFESPPPLLGIDVNQYYADEVIGGGKKLIAAASPAKEEWYRDDITFGSVTIELEHTILPD</sequence>
<dbReference type="PROSITE" id="PS51746">
    <property type="entry name" value="PPM_2"/>
    <property type="match status" value="1"/>
</dbReference>
<keyword evidence="9" id="KW-1185">Reference proteome</keyword>
<dbReference type="InParanoid" id="B8LCY3"/>
<dbReference type="OMA" id="NTITQAY"/>
<comment type="cofactor">
    <cofactor evidence="1">
        <name>Mn(2+)</name>
        <dbReference type="ChEBI" id="CHEBI:29035"/>
    </cofactor>
</comment>
<keyword evidence="6" id="KW-1133">Transmembrane helix</keyword>
<dbReference type="CDD" id="cd00143">
    <property type="entry name" value="PP2Cc"/>
    <property type="match status" value="1"/>
</dbReference>
<dbReference type="InterPro" id="IPR036457">
    <property type="entry name" value="PPM-type-like_dom_sf"/>
</dbReference>
<comment type="similarity">
    <text evidence="3">Belongs to the PP2C family.</text>
</comment>
<dbReference type="Gene3D" id="3.60.40.10">
    <property type="entry name" value="PPM-type phosphatase domain"/>
    <property type="match status" value="1"/>
</dbReference>
<keyword evidence="6" id="KW-0472">Membrane</keyword>
<keyword evidence="5" id="KW-0464">Manganese</keyword>
<evidence type="ECO:0000256" key="2">
    <source>
        <dbReference type="ARBA" id="ARBA00001946"/>
    </source>
</evidence>
<dbReference type="HOGENOM" id="CLU_574285_0_0_1"/>
<dbReference type="GO" id="GO:0007165">
    <property type="term" value="P:signal transduction"/>
    <property type="evidence" value="ECO:0000318"/>
    <property type="project" value="GO_Central"/>
</dbReference>
<dbReference type="SMART" id="SM00332">
    <property type="entry name" value="PP2Cc"/>
    <property type="match status" value="1"/>
</dbReference>
<dbReference type="EC" id="3.1.3.16" evidence="4"/>
<evidence type="ECO:0000313" key="9">
    <source>
        <dbReference type="Proteomes" id="UP000001449"/>
    </source>
</evidence>
<accession>B8LCY3</accession>
<comment type="cofactor">
    <cofactor evidence="2">
        <name>Mg(2+)</name>
        <dbReference type="ChEBI" id="CHEBI:18420"/>
    </cofactor>
</comment>
<dbReference type="FunFam" id="3.60.40.10:FF:000200">
    <property type="entry name" value="Predicted protein"/>
    <property type="match status" value="1"/>
</dbReference>
<dbReference type="EMBL" id="DS999419">
    <property type="protein sequence ID" value="EED86616.1"/>
    <property type="molecule type" value="Genomic_DNA"/>
</dbReference>
<dbReference type="Proteomes" id="UP000001449">
    <property type="component" value="Unassembled WGS sequence"/>
</dbReference>
<evidence type="ECO:0000256" key="4">
    <source>
        <dbReference type="ARBA" id="ARBA00013081"/>
    </source>
</evidence>
<dbReference type="GO" id="GO:0004722">
    <property type="term" value="F:protein serine/threonine phosphatase activity"/>
    <property type="evidence" value="ECO:0000318"/>
    <property type="project" value="GO_Central"/>
</dbReference>
<keyword evidence="6" id="KW-0812">Transmembrane</keyword>
<dbReference type="Pfam" id="PF00481">
    <property type="entry name" value="PP2C"/>
    <property type="match status" value="1"/>
</dbReference>
<evidence type="ECO:0000256" key="1">
    <source>
        <dbReference type="ARBA" id="ARBA00001936"/>
    </source>
</evidence>
<feature type="domain" description="PPM-type phosphatase" evidence="7">
    <location>
        <begin position="137"/>
        <end position="467"/>
    </location>
</feature>
<evidence type="ECO:0000256" key="3">
    <source>
        <dbReference type="ARBA" id="ARBA00006702"/>
    </source>
</evidence>
<feature type="transmembrane region" description="Helical" evidence="6">
    <location>
        <begin position="39"/>
        <end position="60"/>
    </location>
</feature>
<dbReference type="AlphaFoldDB" id="B8LCY3"/>
<proteinExistence type="inferred from homology"/>